<dbReference type="GO" id="GO:0016491">
    <property type="term" value="F:oxidoreductase activity"/>
    <property type="evidence" value="ECO:0007669"/>
    <property type="project" value="UniProtKB-KW"/>
</dbReference>
<gene>
    <name evidence="2" type="primary">carD_2</name>
    <name evidence="2" type="ORF">SDC9_09005</name>
</gene>
<dbReference type="Gene3D" id="3.40.50.620">
    <property type="entry name" value="HUPs"/>
    <property type="match status" value="1"/>
</dbReference>
<dbReference type="CDD" id="cd01714">
    <property type="entry name" value="ETF_beta"/>
    <property type="match status" value="1"/>
</dbReference>
<dbReference type="InterPro" id="IPR014730">
    <property type="entry name" value="ETF_a/b_N"/>
</dbReference>
<proteinExistence type="predicted"/>
<dbReference type="SUPFAM" id="SSF52402">
    <property type="entry name" value="Adenine nucleotide alpha hydrolases-like"/>
    <property type="match status" value="1"/>
</dbReference>
<dbReference type="PANTHER" id="PTHR21294:SF17">
    <property type="entry name" value="PROTEIN FIXA"/>
    <property type="match status" value="1"/>
</dbReference>
<organism evidence="2">
    <name type="scientific">bioreactor metagenome</name>
    <dbReference type="NCBI Taxonomy" id="1076179"/>
    <lineage>
        <taxon>unclassified sequences</taxon>
        <taxon>metagenomes</taxon>
        <taxon>ecological metagenomes</taxon>
    </lineage>
</organism>
<accession>A0A644T9B6</accession>
<reference evidence="2" key="1">
    <citation type="submission" date="2019-08" db="EMBL/GenBank/DDBJ databases">
        <authorList>
            <person name="Kucharzyk K."/>
            <person name="Murdoch R.W."/>
            <person name="Higgins S."/>
            <person name="Loffler F."/>
        </authorList>
    </citation>
    <scope>NUCLEOTIDE SEQUENCE</scope>
</reference>
<dbReference type="EC" id="1.3.1.108" evidence="2"/>
<name>A0A644T9B6_9ZZZZ</name>
<dbReference type="SMART" id="SM00893">
    <property type="entry name" value="ETF"/>
    <property type="match status" value="1"/>
</dbReference>
<dbReference type="AlphaFoldDB" id="A0A644T9B6"/>
<dbReference type="PANTHER" id="PTHR21294">
    <property type="entry name" value="ELECTRON TRANSFER FLAVOPROTEIN BETA-SUBUNIT"/>
    <property type="match status" value="1"/>
</dbReference>
<keyword evidence="2" id="KW-0560">Oxidoreductase</keyword>
<dbReference type="InterPro" id="IPR014729">
    <property type="entry name" value="Rossmann-like_a/b/a_fold"/>
</dbReference>
<dbReference type="GO" id="GO:0009055">
    <property type="term" value="F:electron transfer activity"/>
    <property type="evidence" value="ECO:0007669"/>
    <property type="project" value="InterPro"/>
</dbReference>
<dbReference type="InterPro" id="IPR012255">
    <property type="entry name" value="ETF_b"/>
</dbReference>
<dbReference type="InterPro" id="IPR033948">
    <property type="entry name" value="ETF_beta_N"/>
</dbReference>
<comment type="caution">
    <text evidence="2">The sequence shown here is derived from an EMBL/GenBank/DDBJ whole genome shotgun (WGS) entry which is preliminary data.</text>
</comment>
<protein>
    <submittedName>
        <fullName evidence="2">Caffeyl-CoA reductase-Etf complex subunit CarD</fullName>
        <ecNumber evidence="2">1.3.1.108</ecNumber>
    </submittedName>
</protein>
<dbReference type="Pfam" id="PF01012">
    <property type="entry name" value="ETF"/>
    <property type="match status" value="1"/>
</dbReference>
<sequence>MHIVVFVKQVPGTDNVKLDPETGVMIRTGKDVIINPLDENALTEAIKIKNSRNDVKVTAISMGPLSAERALKEAIAMGADAGILVSAREFAGSDTIATGKALAAAVRKAGDDVDLILCGERATDGETGQTAVMVANYLDIPGETYVSAVEVKDNSVVIKRTVERGFELVEIPFPVLVSVNKDINEVGMPTLNGKLKAKKVPISAYDVPGLGLDKSEVGLTGSPTRVVKVFSPKLSRDTIMKKADGTTQPVDEMIKFLISKECI</sequence>
<feature type="domain" description="Electron transfer flavoprotein alpha/beta-subunit N-terminal" evidence="1">
    <location>
        <begin position="22"/>
        <end position="214"/>
    </location>
</feature>
<evidence type="ECO:0000259" key="1">
    <source>
        <dbReference type="SMART" id="SM00893"/>
    </source>
</evidence>
<dbReference type="PIRSF" id="PIRSF000090">
    <property type="entry name" value="Beta-ETF"/>
    <property type="match status" value="1"/>
</dbReference>
<evidence type="ECO:0000313" key="2">
    <source>
        <dbReference type="EMBL" id="MPL63379.1"/>
    </source>
</evidence>
<dbReference type="EMBL" id="VSSQ01000021">
    <property type="protein sequence ID" value="MPL63379.1"/>
    <property type="molecule type" value="Genomic_DNA"/>
</dbReference>